<evidence type="ECO:0000256" key="13">
    <source>
        <dbReference type="RuleBase" id="RU000722"/>
    </source>
</evidence>
<dbReference type="NCBIfam" id="NF002148">
    <property type="entry name" value="PRK00982.1-2"/>
    <property type="match status" value="1"/>
</dbReference>
<comment type="subcellular location">
    <subcellularLocation>
        <location evidence="2">Plastid</location>
        <location evidence="2">Chloroplast</location>
    </subcellularLocation>
</comment>
<evidence type="ECO:0000256" key="3">
    <source>
        <dbReference type="ARBA" id="ARBA00010930"/>
    </source>
</evidence>
<evidence type="ECO:0000256" key="8">
    <source>
        <dbReference type="ARBA" id="ARBA00022640"/>
    </source>
</evidence>
<evidence type="ECO:0000256" key="4">
    <source>
        <dbReference type="ARBA" id="ARBA00022450"/>
    </source>
</evidence>
<dbReference type="GO" id="GO:0009507">
    <property type="term" value="C:chloroplast"/>
    <property type="evidence" value="ECO:0007669"/>
    <property type="project" value="UniProtKB-SubCell"/>
</dbReference>
<evidence type="ECO:0000256" key="11">
    <source>
        <dbReference type="ARBA" id="ARBA00023098"/>
    </source>
</evidence>
<dbReference type="InterPro" id="IPR003231">
    <property type="entry name" value="ACP"/>
</dbReference>
<keyword evidence="8" id="KW-0934">Plastid</keyword>
<feature type="domain" description="Carrier" evidence="14">
    <location>
        <begin position="61"/>
        <end position="136"/>
    </location>
</feature>
<evidence type="ECO:0000259" key="14">
    <source>
        <dbReference type="PROSITE" id="PS50075"/>
    </source>
</evidence>
<keyword evidence="12 13" id="KW-0275">Fatty acid biosynthesis</keyword>
<evidence type="ECO:0000256" key="9">
    <source>
        <dbReference type="ARBA" id="ARBA00022832"/>
    </source>
</evidence>
<evidence type="ECO:0000256" key="5">
    <source>
        <dbReference type="ARBA" id="ARBA00022516"/>
    </source>
</evidence>
<dbReference type="InterPro" id="IPR044813">
    <property type="entry name" value="ACP_chloroplastic"/>
</dbReference>
<dbReference type="InterPro" id="IPR020806">
    <property type="entry name" value="PKS_PP-bd"/>
</dbReference>
<keyword evidence="4 13" id="KW-0596">Phosphopantetheine</keyword>
<dbReference type="PROSITE" id="PS50075">
    <property type="entry name" value="CARRIER"/>
    <property type="match status" value="1"/>
</dbReference>
<evidence type="ECO:0000256" key="7">
    <source>
        <dbReference type="ARBA" id="ARBA00022553"/>
    </source>
</evidence>
<dbReference type="InterPro" id="IPR009081">
    <property type="entry name" value="PP-bd_ACP"/>
</dbReference>
<dbReference type="PROSITE" id="PS00012">
    <property type="entry name" value="PHOSPHOPANTETHEINE"/>
    <property type="match status" value="1"/>
</dbReference>
<keyword evidence="5 13" id="KW-0444">Lipid biosynthesis</keyword>
<dbReference type="GO" id="GO:0000036">
    <property type="term" value="F:acyl carrier activity"/>
    <property type="evidence" value="ECO:0007669"/>
    <property type="project" value="InterPro"/>
</dbReference>
<accession>A0A0D6QTI0</accession>
<protein>
    <recommendedName>
        <fullName evidence="13">Acyl carrier protein</fullName>
    </recommendedName>
</protein>
<dbReference type="NCBIfam" id="TIGR00517">
    <property type="entry name" value="acyl_carrier"/>
    <property type="match status" value="1"/>
</dbReference>
<comment type="similarity">
    <text evidence="3">Belongs to the acyl carrier protein (ACP) family.</text>
</comment>
<dbReference type="Pfam" id="PF00550">
    <property type="entry name" value="PP-binding"/>
    <property type="match status" value="1"/>
</dbReference>
<keyword evidence="10" id="KW-0809">Transit peptide</keyword>
<dbReference type="GO" id="GO:0031177">
    <property type="term" value="F:phosphopantetheine binding"/>
    <property type="evidence" value="ECO:0007669"/>
    <property type="project" value="InterPro"/>
</dbReference>
<evidence type="ECO:0000256" key="12">
    <source>
        <dbReference type="ARBA" id="ARBA00023160"/>
    </source>
</evidence>
<dbReference type="EMBL" id="GCKF01053081">
    <property type="protein sequence ID" value="JAG93010.1"/>
    <property type="molecule type" value="Transcribed_RNA"/>
</dbReference>
<sequence length="144" mass="15458">MASLAASSAKVQVAASLSIQQKQIAPRISGFKTVSFGRPRYDFKSLKSGSRPFKVVCEAKPETVTKVCEIVKSQLALSDDKTLTPESKFSDLGADSLDTVEIVMALEEQFNISVEEENAGSITTVQEAADLIERLVEAGSTVKS</sequence>
<keyword evidence="9" id="KW-0276">Fatty acid metabolism</keyword>
<evidence type="ECO:0000256" key="1">
    <source>
        <dbReference type="ARBA" id="ARBA00003180"/>
    </source>
</evidence>
<dbReference type="SUPFAM" id="SSF47336">
    <property type="entry name" value="ACP-like"/>
    <property type="match status" value="1"/>
</dbReference>
<dbReference type="HAMAP" id="MF_01217">
    <property type="entry name" value="Acyl_carrier"/>
    <property type="match status" value="1"/>
</dbReference>
<evidence type="ECO:0000256" key="10">
    <source>
        <dbReference type="ARBA" id="ARBA00022946"/>
    </source>
</evidence>
<dbReference type="PANTHER" id="PTHR46153:SF2">
    <property type="entry name" value="ACYL CARRIER PROTEIN"/>
    <property type="match status" value="1"/>
</dbReference>
<keyword evidence="6" id="KW-0150">Chloroplast</keyword>
<keyword evidence="11" id="KW-0443">Lipid metabolism</keyword>
<keyword evidence="7" id="KW-0597">Phosphoprotein</keyword>
<evidence type="ECO:0000256" key="6">
    <source>
        <dbReference type="ARBA" id="ARBA00022528"/>
    </source>
</evidence>
<dbReference type="AlphaFoldDB" id="A0A0D6QTI0"/>
<reference evidence="15" key="1">
    <citation type="submission" date="2015-03" db="EMBL/GenBank/DDBJ databases">
        <title>A transcriptome of Araucaria cunninghamii, an australian fine timber species.</title>
        <authorList>
            <person name="Jing Yi C.J.Y."/>
            <person name="Yin San L.Y.S."/>
            <person name="Abdul Karim S.S."/>
            <person name="Wan Azmi N.N."/>
            <person name="Hercus R.R."/>
            <person name="Croft L.L."/>
        </authorList>
    </citation>
    <scope>NUCLEOTIDE SEQUENCE</scope>
    <source>
        <strain evidence="15">MI0301</strain>
        <tissue evidence="15">Leaf</tissue>
    </source>
</reference>
<comment type="function">
    <text evidence="1 13">Carrier of the growing fatty acid chain in fatty acid biosynthesis.</text>
</comment>
<evidence type="ECO:0000313" key="15">
    <source>
        <dbReference type="EMBL" id="JAG93010.1"/>
    </source>
</evidence>
<dbReference type="PANTHER" id="PTHR46153">
    <property type="entry name" value="ACYL CARRIER PROTEIN"/>
    <property type="match status" value="1"/>
</dbReference>
<dbReference type="InterPro" id="IPR036736">
    <property type="entry name" value="ACP-like_sf"/>
</dbReference>
<evidence type="ECO:0000256" key="2">
    <source>
        <dbReference type="ARBA" id="ARBA00004229"/>
    </source>
</evidence>
<dbReference type="Gene3D" id="1.10.1200.10">
    <property type="entry name" value="ACP-like"/>
    <property type="match status" value="1"/>
</dbReference>
<dbReference type="InterPro" id="IPR006162">
    <property type="entry name" value="Ppantetheine_attach_site"/>
</dbReference>
<dbReference type="SMART" id="SM00823">
    <property type="entry name" value="PKS_PP"/>
    <property type="match status" value="1"/>
</dbReference>
<proteinExistence type="inferred from homology"/>
<name>A0A0D6QTI0_ARACU</name>
<organism evidence="15">
    <name type="scientific">Araucaria cunninghamii</name>
    <name type="common">Hoop pine</name>
    <name type="synonym">Moreton Bay pine</name>
    <dbReference type="NCBI Taxonomy" id="56994"/>
    <lineage>
        <taxon>Eukaryota</taxon>
        <taxon>Viridiplantae</taxon>
        <taxon>Streptophyta</taxon>
        <taxon>Embryophyta</taxon>
        <taxon>Tracheophyta</taxon>
        <taxon>Spermatophyta</taxon>
        <taxon>Pinopsida</taxon>
        <taxon>Pinidae</taxon>
        <taxon>Conifers II</taxon>
        <taxon>Araucariales</taxon>
        <taxon>Araucariaceae</taxon>
        <taxon>Araucaria</taxon>
    </lineage>
</organism>